<dbReference type="AlphaFoldDB" id="A0A380MPY6"/>
<dbReference type="GO" id="GO:0006355">
    <property type="term" value="P:regulation of DNA-templated transcription"/>
    <property type="evidence" value="ECO:0007669"/>
    <property type="project" value="InterPro"/>
</dbReference>
<dbReference type="InterPro" id="IPR001867">
    <property type="entry name" value="OmpR/PhoB-type_DNA-bd"/>
</dbReference>
<evidence type="ECO:0000256" key="3">
    <source>
        <dbReference type="PROSITE-ProRule" id="PRU01091"/>
    </source>
</evidence>
<dbReference type="Proteomes" id="UP000254601">
    <property type="component" value="Unassembled WGS sequence"/>
</dbReference>
<sequence>MNAILIIEDEIEIAELISFALKREGFCVDYCHSAQTGLQLLEQLHPSLLILDVGLPDTDGLTFLKNLRAKDFTLPVIMLTARNDEIDRILGLELGADDYVGKPFSPRELTARVKAVLKRSQLISSHLPVKILQMHSDRQQITYQEKILPLTLAEYRLLTVLLAHPKRVFSREQLLTSIFTSNHPSDARTIDTHIKSLRKKLREAGADAALIQTHRGMGYSYQEPN</sequence>
<dbReference type="PROSITE" id="PS50110">
    <property type="entry name" value="RESPONSE_REGULATORY"/>
    <property type="match status" value="1"/>
</dbReference>
<gene>
    <name evidence="6" type="primary">creB</name>
    <name evidence="6" type="ORF">NCTC13337_00582</name>
</gene>
<dbReference type="InterPro" id="IPR011006">
    <property type="entry name" value="CheY-like_superfamily"/>
</dbReference>
<dbReference type="SUPFAM" id="SSF46894">
    <property type="entry name" value="C-terminal effector domain of the bipartite response regulators"/>
    <property type="match status" value="1"/>
</dbReference>
<reference evidence="6 7" key="1">
    <citation type="submission" date="2018-06" db="EMBL/GenBank/DDBJ databases">
        <authorList>
            <consortium name="Pathogen Informatics"/>
            <person name="Doyle S."/>
        </authorList>
    </citation>
    <scope>NUCLEOTIDE SEQUENCE [LARGE SCALE GENOMIC DNA]</scope>
    <source>
        <strain evidence="6 7">NCTC13337</strain>
    </source>
</reference>
<dbReference type="GO" id="GO:0000156">
    <property type="term" value="F:phosphorelay response regulator activity"/>
    <property type="evidence" value="ECO:0007669"/>
    <property type="project" value="TreeGrafter"/>
</dbReference>
<evidence type="ECO:0000259" key="4">
    <source>
        <dbReference type="PROSITE" id="PS50110"/>
    </source>
</evidence>
<accession>A0A380MPY6</accession>
<evidence type="ECO:0000256" key="2">
    <source>
        <dbReference type="PROSITE-ProRule" id="PRU00169"/>
    </source>
</evidence>
<organism evidence="6 7">
    <name type="scientific">Suttonella ornithocola</name>
    <dbReference type="NCBI Taxonomy" id="279832"/>
    <lineage>
        <taxon>Bacteria</taxon>
        <taxon>Pseudomonadati</taxon>
        <taxon>Pseudomonadota</taxon>
        <taxon>Gammaproteobacteria</taxon>
        <taxon>Cardiobacteriales</taxon>
        <taxon>Cardiobacteriaceae</taxon>
        <taxon>Suttonella</taxon>
    </lineage>
</organism>
<keyword evidence="1 3" id="KW-0238">DNA-binding</keyword>
<name>A0A380MPY6_9GAMM</name>
<dbReference type="InterPro" id="IPR001789">
    <property type="entry name" value="Sig_transdc_resp-reg_receiver"/>
</dbReference>
<feature type="modified residue" description="4-aspartylphosphate" evidence="2">
    <location>
        <position position="52"/>
    </location>
</feature>
<dbReference type="GO" id="GO:0005829">
    <property type="term" value="C:cytosol"/>
    <property type="evidence" value="ECO:0007669"/>
    <property type="project" value="TreeGrafter"/>
</dbReference>
<dbReference type="Gene3D" id="6.10.250.690">
    <property type="match status" value="1"/>
</dbReference>
<dbReference type="SUPFAM" id="SSF52172">
    <property type="entry name" value="CheY-like"/>
    <property type="match status" value="1"/>
</dbReference>
<dbReference type="SMART" id="SM00448">
    <property type="entry name" value="REC"/>
    <property type="match status" value="1"/>
</dbReference>
<evidence type="ECO:0000256" key="1">
    <source>
        <dbReference type="ARBA" id="ARBA00023125"/>
    </source>
</evidence>
<dbReference type="GO" id="GO:0032993">
    <property type="term" value="C:protein-DNA complex"/>
    <property type="evidence" value="ECO:0007669"/>
    <property type="project" value="TreeGrafter"/>
</dbReference>
<feature type="DNA-binding region" description="OmpR/PhoB-type" evidence="3">
    <location>
        <begin position="119"/>
        <end position="223"/>
    </location>
</feature>
<dbReference type="SMART" id="SM00862">
    <property type="entry name" value="Trans_reg_C"/>
    <property type="match status" value="1"/>
</dbReference>
<keyword evidence="7" id="KW-1185">Reference proteome</keyword>
<dbReference type="GO" id="GO:0000976">
    <property type="term" value="F:transcription cis-regulatory region binding"/>
    <property type="evidence" value="ECO:0007669"/>
    <property type="project" value="TreeGrafter"/>
</dbReference>
<dbReference type="Gene3D" id="3.40.50.2300">
    <property type="match status" value="1"/>
</dbReference>
<dbReference type="CDD" id="cd00383">
    <property type="entry name" value="trans_reg_C"/>
    <property type="match status" value="1"/>
</dbReference>
<dbReference type="InterPro" id="IPR016032">
    <property type="entry name" value="Sig_transdc_resp-reg_C-effctor"/>
</dbReference>
<protein>
    <submittedName>
        <fullName evidence="6">Transcriptional regulatory protein CreB</fullName>
    </submittedName>
</protein>
<dbReference type="Pfam" id="PF00072">
    <property type="entry name" value="Response_reg"/>
    <property type="match status" value="1"/>
</dbReference>
<dbReference type="RefSeq" id="WP_072576003.1">
    <property type="nucleotide sequence ID" value="NZ_LWHB01000041.1"/>
</dbReference>
<evidence type="ECO:0000313" key="6">
    <source>
        <dbReference type="EMBL" id="SUO94126.1"/>
    </source>
</evidence>
<feature type="domain" description="Response regulatory" evidence="4">
    <location>
        <begin position="3"/>
        <end position="117"/>
    </location>
</feature>
<dbReference type="PROSITE" id="PS51755">
    <property type="entry name" value="OMPR_PHOB"/>
    <property type="match status" value="1"/>
</dbReference>
<proteinExistence type="predicted"/>
<evidence type="ECO:0000259" key="5">
    <source>
        <dbReference type="PROSITE" id="PS51755"/>
    </source>
</evidence>
<dbReference type="Pfam" id="PF00486">
    <property type="entry name" value="Trans_reg_C"/>
    <property type="match status" value="1"/>
</dbReference>
<keyword evidence="2" id="KW-0597">Phosphoprotein</keyword>
<dbReference type="PANTHER" id="PTHR48111:SF6">
    <property type="entry name" value="TRANSCRIPTIONAL REGULATORY PROTEIN CREB"/>
    <property type="match status" value="1"/>
</dbReference>
<dbReference type="Gene3D" id="1.10.10.10">
    <property type="entry name" value="Winged helix-like DNA-binding domain superfamily/Winged helix DNA-binding domain"/>
    <property type="match status" value="1"/>
</dbReference>
<feature type="domain" description="OmpR/PhoB-type" evidence="5">
    <location>
        <begin position="119"/>
        <end position="223"/>
    </location>
</feature>
<dbReference type="PANTHER" id="PTHR48111">
    <property type="entry name" value="REGULATOR OF RPOS"/>
    <property type="match status" value="1"/>
</dbReference>
<dbReference type="InterPro" id="IPR039420">
    <property type="entry name" value="WalR-like"/>
</dbReference>
<dbReference type="EMBL" id="UHIC01000001">
    <property type="protein sequence ID" value="SUO94126.1"/>
    <property type="molecule type" value="Genomic_DNA"/>
</dbReference>
<evidence type="ECO:0000313" key="7">
    <source>
        <dbReference type="Proteomes" id="UP000254601"/>
    </source>
</evidence>
<dbReference type="InterPro" id="IPR036388">
    <property type="entry name" value="WH-like_DNA-bd_sf"/>
</dbReference>
<dbReference type="OrthoDB" id="9802426at2"/>